<feature type="binding site" evidence="8">
    <location>
        <position position="216"/>
    </location>
    <ligand>
        <name>substrate</name>
    </ligand>
</feature>
<proteinExistence type="inferred from homology"/>
<feature type="active site" description="Acyl-ester intermediate" evidence="7">
    <location>
        <position position="53"/>
    </location>
</feature>
<evidence type="ECO:0000256" key="1">
    <source>
        <dbReference type="ARBA" id="ARBA00007164"/>
    </source>
</evidence>
<keyword evidence="13" id="KW-1185">Reference proteome</keyword>
<comment type="similarity">
    <text evidence="1 9">Belongs to the peptidase S11 family.</text>
</comment>
<feature type="chain" id="PRO_5032345171" evidence="10">
    <location>
        <begin position="25"/>
        <end position="425"/>
    </location>
</feature>
<dbReference type="Gene3D" id="3.40.710.10">
    <property type="entry name" value="DD-peptidase/beta-lactamase superfamily"/>
    <property type="match status" value="1"/>
</dbReference>
<keyword evidence="4" id="KW-0133">Cell shape</keyword>
<dbReference type="SUPFAM" id="SSF56601">
    <property type="entry name" value="beta-lactamase/transpeptidase-like"/>
    <property type="match status" value="1"/>
</dbReference>
<accession>A0A840WQX0</accession>
<evidence type="ECO:0000256" key="10">
    <source>
        <dbReference type="SAM" id="SignalP"/>
    </source>
</evidence>
<evidence type="ECO:0000313" key="13">
    <source>
        <dbReference type="Proteomes" id="UP000553766"/>
    </source>
</evidence>
<reference evidence="12 13" key="1">
    <citation type="submission" date="2020-08" db="EMBL/GenBank/DDBJ databases">
        <title>Genomic Encyclopedia of Type Strains, Phase IV (KMG-IV): sequencing the most valuable type-strain genomes for metagenomic binning, comparative biology and taxonomic classification.</title>
        <authorList>
            <person name="Goeker M."/>
        </authorList>
    </citation>
    <scope>NUCLEOTIDE SEQUENCE [LARGE SCALE GENOMIC DNA]</scope>
    <source>
        <strain evidence="12 13">DSM 103377</strain>
    </source>
</reference>
<organism evidence="12 13">
    <name type="scientific">Rubricella aquisinus</name>
    <dbReference type="NCBI Taxonomy" id="2028108"/>
    <lineage>
        <taxon>Bacteria</taxon>
        <taxon>Pseudomonadati</taxon>
        <taxon>Pseudomonadota</taxon>
        <taxon>Alphaproteobacteria</taxon>
        <taxon>Rhodobacterales</taxon>
        <taxon>Paracoccaceae</taxon>
        <taxon>Rubricella</taxon>
    </lineage>
</organism>
<dbReference type="Pfam" id="PF00768">
    <property type="entry name" value="Peptidase_S11"/>
    <property type="match status" value="1"/>
</dbReference>
<name>A0A840WQX0_9RHOB</name>
<dbReference type="GO" id="GO:0006508">
    <property type="term" value="P:proteolysis"/>
    <property type="evidence" value="ECO:0007669"/>
    <property type="project" value="InterPro"/>
</dbReference>
<evidence type="ECO:0000256" key="7">
    <source>
        <dbReference type="PIRSR" id="PIRSR618044-1"/>
    </source>
</evidence>
<dbReference type="GO" id="GO:0008360">
    <property type="term" value="P:regulation of cell shape"/>
    <property type="evidence" value="ECO:0007669"/>
    <property type="project" value="UniProtKB-KW"/>
</dbReference>
<sequence length="425" mass="45618">MKRVLAFVVAAALTLGGLASPALSAPYAEIVIDARNGEVLRSRSADRVLHPASLTKMMTLYVAFDAITKGEIGLDDTVRVSRNAASEPPSRLGLRSGQRISLRYLLRAAALKSGNDAATAIGEAISGSEAAFARRMTETARAMGMTSTTFRNAHGLTQRGHMSTARDMATLSRHLIYDFPQYYNLFGATSRYAGVRTVRNTNRRLLNSYRGADGIKTGFTNAAGYNLAASAERGNERVIAVIFGGRSSDARYRRMVELLDLGFERAPSRVALVRPQMQETGAIAASFRPMPRGGVEPVTQIASAANLVGSAFVSTANASQEPVSTGSSVAPIASSRPAPRRINGGWAVQLGAYREQRTAERVLREVAMTMLPPLSDGLQEVTPAELRGMSLYEARYVGLSEMQAVTACAALQSQDRICRLVAPEN</sequence>
<dbReference type="AlphaFoldDB" id="A0A840WQX0"/>
<dbReference type="EC" id="3.4.16.4" evidence="12"/>
<dbReference type="InterPro" id="IPR018044">
    <property type="entry name" value="Peptidase_S11"/>
</dbReference>
<dbReference type="EMBL" id="JACIJS010000013">
    <property type="protein sequence ID" value="MBB5517131.1"/>
    <property type="molecule type" value="Genomic_DNA"/>
</dbReference>
<dbReference type="InterPro" id="IPR012338">
    <property type="entry name" value="Beta-lactam/transpept-like"/>
</dbReference>
<feature type="active site" description="Proton acceptor" evidence="7">
    <location>
        <position position="56"/>
    </location>
</feature>
<keyword evidence="2 10" id="KW-0732">Signal</keyword>
<evidence type="ECO:0000259" key="11">
    <source>
        <dbReference type="Pfam" id="PF00768"/>
    </source>
</evidence>
<gene>
    <name evidence="12" type="ORF">FHS89_003177</name>
</gene>
<keyword evidence="12" id="KW-0121">Carboxypeptidase</keyword>
<feature type="signal peptide" evidence="10">
    <location>
        <begin position="1"/>
        <end position="24"/>
    </location>
</feature>
<keyword evidence="5" id="KW-0573">Peptidoglycan synthesis</keyword>
<protein>
    <submittedName>
        <fullName evidence="12">D-alanyl-D-alanine carboxypeptidase</fullName>
        <ecNumber evidence="12">3.4.16.4</ecNumber>
    </submittedName>
</protein>
<dbReference type="RefSeq" id="WP_184013088.1">
    <property type="nucleotide sequence ID" value="NZ_JACIJS010000013.1"/>
</dbReference>
<evidence type="ECO:0000313" key="12">
    <source>
        <dbReference type="EMBL" id="MBB5517131.1"/>
    </source>
</evidence>
<evidence type="ECO:0000256" key="9">
    <source>
        <dbReference type="RuleBase" id="RU004016"/>
    </source>
</evidence>
<keyword evidence="12" id="KW-0645">Protease</keyword>
<dbReference type="PANTHER" id="PTHR21581">
    <property type="entry name" value="D-ALANYL-D-ALANINE CARBOXYPEPTIDASE"/>
    <property type="match status" value="1"/>
</dbReference>
<comment type="caution">
    <text evidence="12">The sequence shown here is derived from an EMBL/GenBank/DDBJ whole genome shotgun (WGS) entry which is preliminary data.</text>
</comment>
<feature type="domain" description="Peptidase S11 D-alanyl-D-alanine carboxypeptidase A N-terminal" evidence="11">
    <location>
        <begin position="28"/>
        <end position="246"/>
    </location>
</feature>
<evidence type="ECO:0000256" key="3">
    <source>
        <dbReference type="ARBA" id="ARBA00022801"/>
    </source>
</evidence>
<evidence type="ECO:0000256" key="6">
    <source>
        <dbReference type="ARBA" id="ARBA00023316"/>
    </source>
</evidence>
<feature type="active site" evidence="7">
    <location>
        <position position="113"/>
    </location>
</feature>
<dbReference type="InterPro" id="IPR001967">
    <property type="entry name" value="Peptidase_S11_N"/>
</dbReference>
<dbReference type="GO" id="GO:0009252">
    <property type="term" value="P:peptidoglycan biosynthetic process"/>
    <property type="evidence" value="ECO:0007669"/>
    <property type="project" value="UniProtKB-KW"/>
</dbReference>
<evidence type="ECO:0000256" key="8">
    <source>
        <dbReference type="PIRSR" id="PIRSR618044-2"/>
    </source>
</evidence>
<keyword evidence="3 12" id="KW-0378">Hydrolase</keyword>
<dbReference type="GO" id="GO:0071555">
    <property type="term" value="P:cell wall organization"/>
    <property type="evidence" value="ECO:0007669"/>
    <property type="project" value="UniProtKB-KW"/>
</dbReference>
<evidence type="ECO:0000256" key="4">
    <source>
        <dbReference type="ARBA" id="ARBA00022960"/>
    </source>
</evidence>
<dbReference type="PANTHER" id="PTHR21581:SF6">
    <property type="entry name" value="TRAFFICKING PROTEIN PARTICLE COMPLEX SUBUNIT 12"/>
    <property type="match status" value="1"/>
</dbReference>
<dbReference type="Proteomes" id="UP000553766">
    <property type="component" value="Unassembled WGS sequence"/>
</dbReference>
<evidence type="ECO:0000256" key="5">
    <source>
        <dbReference type="ARBA" id="ARBA00022984"/>
    </source>
</evidence>
<dbReference type="PRINTS" id="PR00725">
    <property type="entry name" value="DADACBPTASE1"/>
</dbReference>
<evidence type="ECO:0000256" key="2">
    <source>
        <dbReference type="ARBA" id="ARBA00022729"/>
    </source>
</evidence>
<dbReference type="GO" id="GO:0009002">
    <property type="term" value="F:serine-type D-Ala-D-Ala carboxypeptidase activity"/>
    <property type="evidence" value="ECO:0007669"/>
    <property type="project" value="UniProtKB-EC"/>
</dbReference>
<keyword evidence="6" id="KW-0961">Cell wall biogenesis/degradation</keyword>